<comment type="caution">
    <text evidence="2">The sequence shown here is derived from an EMBL/GenBank/DDBJ whole genome shotgun (WGS) entry which is preliminary data.</text>
</comment>
<dbReference type="InterPro" id="IPR024983">
    <property type="entry name" value="CHAT_dom"/>
</dbReference>
<name>A0A7W7T4Q7_9PSEU</name>
<evidence type="ECO:0000259" key="1">
    <source>
        <dbReference type="Pfam" id="PF12770"/>
    </source>
</evidence>
<reference evidence="2 3" key="1">
    <citation type="submission" date="2020-08" db="EMBL/GenBank/DDBJ databases">
        <title>Sequencing the genomes of 1000 actinobacteria strains.</title>
        <authorList>
            <person name="Klenk H.-P."/>
        </authorList>
    </citation>
    <scope>NUCLEOTIDE SEQUENCE [LARGE SCALE GENOMIC DNA]</scope>
    <source>
        <strain evidence="2 3">DSM 45084</strain>
    </source>
</reference>
<dbReference type="Proteomes" id="UP000542674">
    <property type="component" value="Unassembled WGS sequence"/>
</dbReference>
<keyword evidence="3" id="KW-1185">Reference proteome</keyword>
<protein>
    <recommendedName>
        <fullName evidence="1">CHAT domain-containing protein</fullName>
    </recommendedName>
</protein>
<dbReference type="AlphaFoldDB" id="A0A7W7T4Q7"/>
<feature type="domain" description="CHAT" evidence="1">
    <location>
        <begin position="912"/>
        <end position="1188"/>
    </location>
</feature>
<dbReference type="Pfam" id="PF12770">
    <property type="entry name" value="CHAT"/>
    <property type="match status" value="1"/>
</dbReference>
<evidence type="ECO:0000313" key="3">
    <source>
        <dbReference type="Proteomes" id="UP000542674"/>
    </source>
</evidence>
<dbReference type="RefSeq" id="WP_184670507.1">
    <property type="nucleotide sequence ID" value="NZ_BAABAI010000024.1"/>
</dbReference>
<accession>A0A7W7T4Q7</accession>
<evidence type="ECO:0000313" key="2">
    <source>
        <dbReference type="EMBL" id="MBB4966487.1"/>
    </source>
</evidence>
<proteinExistence type="predicted"/>
<sequence>MEPHLATSLFVRLDRGEPVEAIGPVLYEAVLADQEPDDATVFLIRRCLDTLPPDHPWTGSLLHLHSLALVRQEKWAEAVRLAEASLDAPFPVPEFRYGAIIHFSEVHCTLHEAGEEVDLDRVIGTLRALLDQVDEPHCHAIIATRCAYLLAARDTGEDAVDAARMLDAAIPVLPADMPGLDGTFRLSAAIAAELAERTGDPALLDAAVEALDRAIACTGQRVADVEQDHATLALTLIRRWPDERPTDVRDRIVDSLAKAVAAGYDDLWPWYGGELCARGEATASPEDLRVGIRWLDRYLATPEDDGLSRTAIRTNAALAHRALWQSTGDPSHAAAAQNHATVLLGHDISDGERVVMHRIRLDPMVPVSGRDTDPPVLSWIAQARGFVESTDHPDLEAVAALAAIVTFVELAAIASGELAIRLAAGETFESMFGSLLDVVRRAPDEYAEMVTLLSDLYRNYDLVLHGDSDTDHSATLEVLKQHRDDPDWGDERAVVALISTFLGVRIGNLELLDGSLAVHPAAIDLFRALHTDAGFEEISQRTIEARAALGEEQGIFTEFLDYMVAMLGEGPLPENSSPLMRPFRTAVDILDAIRRDDIDAIRAACRRLDVEVATTPRSAVRRHDLAANVRAIAYSTLATFDTEDAHATLTAIMEEGTRWDSAVADRDPGILPTAEKLAWLLRQRGGPGDGERARRVGFEMLFLSWWRVLMQTSDDHALDVARTASANAGQFVSWFLADGALDDLVRLLDASRGLVLGAAALSRTASGKLTALGHADLAARLAAPAADPIATVELRHRVIRVLADADAGLADPPTTDAIREGLRRNDSDALCYLAPRTEHHDGFLLLVPADGPVEVRGLDLPAADDIESAPGRYGIALDGWNRAATTDGPEHGRWRDALAELCAWAGEAVGRTLLTVLGDRTRVVLVPIGTLGLVPWHAACHDGRHLLEDLTLTTVPSARVFLDLVDRPAVTGTPVLVGNPDRRLHAGAHEIALLNRLHYADAVCLGLRPTHRRPTPTFPDGSGTPEQVLARLGEPVSVLHLACHARADMRHPLASSITLSNGELSARTLLGLEPTGTLALGVVALAACETGSTWVDHDEALSLATTFLTIGARSVVGSLWKVPARGTTRLMALFHHFLRTEPPATALRRAQLCLLDPDREPPPAALGLPAGEHDRDPANWAGFVASGR</sequence>
<gene>
    <name evidence="2" type="ORF">F4559_003846</name>
</gene>
<organism evidence="2 3">
    <name type="scientific">Saccharothrix violaceirubra</name>
    <dbReference type="NCBI Taxonomy" id="413306"/>
    <lineage>
        <taxon>Bacteria</taxon>
        <taxon>Bacillati</taxon>
        <taxon>Actinomycetota</taxon>
        <taxon>Actinomycetes</taxon>
        <taxon>Pseudonocardiales</taxon>
        <taxon>Pseudonocardiaceae</taxon>
        <taxon>Saccharothrix</taxon>
    </lineage>
</organism>
<dbReference type="EMBL" id="JACHJS010000001">
    <property type="protein sequence ID" value="MBB4966487.1"/>
    <property type="molecule type" value="Genomic_DNA"/>
</dbReference>